<dbReference type="Pfam" id="PF12902">
    <property type="entry name" value="Ferritin-like"/>
    <property type="match status" value="1"/>
</dbReference>
<keyword evidence="3" id="KW-1185">Reference proteome</keyword>
<dbReference type="PANTHER" id="PTHR34400">
    <property type="match status" value="1"/>
</dbReference>
<evidence type="ECO:0000259" key="1">
    <source>
        <dbReference type="Pfam" id="PF12902"/>
    </source>
</evidence>
<organism evidence="2 3">
    <name type="scientific">Streptomyces gamaensis</name>
    <dbReference type="NCBI Taxonomy" id="1763542"/>
    <lineage>
        <taxon>Bacteria</taxon>
        <taxon>Bacillati</taxon>
        <taxon>Actinomycetota</taxon>
        <taxon>Actinomycetes</taxon>
        <taxon>Kitasatosporales</taxon>
        <taxon>Streptomycetaceae</taxon>
        <taxon>Streptomyces</taxon>
    </lineage>
</organism>
<dbReference type="PANTHER" id="PTHR34400:SF4">
    <property type="entry name" value="MEMBRANE PROTEIN"/>
    <property type="match status" value="1"/>
</dbReference>
<name>A0ABW0Z076_9ACTN</name>
<accession>A0ABW0Z076</accession>
<comment type="caution">
    <text evidence="2">The sequence shown here is derived from an EMBL/GenBank/DDBJ whole genome shotgun (WGS) entry which is preliminary data.</text>
</comment>
<dbReference type="InterPro" id="IPR012347">
    <property type="entry name" value="Ferritin-like"/>
</dbReference>
<evidence type="ECO:0000313" key="2">
    <source>
        <dbReference type="EMBL" id="MFC5722240.1"/>
    </source>
</evidence>
<gene>
    <name evidence="2" type="ORF">ACFP1Z_18920</name>
</gene>
<dbReference type="EMBL" id="JBHSPB010000011">
    <property type="protein sequence ID" value="MFC5722240.1"/>
    <property type="molecule type" value="Genomic_DNA"/>
</dbReference>
<evidence type="ECO:0000313" key="3">
    <source>
        <dbReference type="Proteomes" id="UP001596083"/>
    </source>
</evidence>
<dbReference type="Gene3D" id="1.20.1260.10">
    <property type="match status" value="1"/>
</dbReference>
<feature type="domain" description="Iminophenyl-pyruvate dimer synthase" evidence="1">
    <location>
        <begin position="23"/>
        <end position="245"/>
    </location>
</feature>
<reference evidence="3" key="1">
    <citation type="journal article" date="2019" name="Int. J. Syst. Evol. Microbiol.">
        <title>The Global Catalogue of Microorganisms (GCM) 10K type strain sequencing project: providing services to taxonomists for standard genome sequencing and annotation.</title>
        <authorList>
            <consortium name="The Broad Institute Genomics Platform"/>
            <consortium name="The Broad Institute Genome Sequencing Center for Infectious Disease"/>
            <person name="Wu L."/>
            <person name="Ma J."/>
        </authorList>
    </citation>
    <scope>NUCLEOTIDE SEQUENCE [LARGE SCALE GENOMIC DNA]</scope>
    <source>
        <strain evidence="3">CGMCC 4.7304</strain>
    </source>
</reference>
<dbReference type="InterPro" id="IPR009078">
    <property type="entry name" value="Ferritin-like_SF"/>
</dbReference>
<dbReference type="Proteomes" id="UP001596083">
    <property type="component" value="Unassembled WGS sequence"/>
</dbReference>
<dbReference type="InterPro" id="IPR026820">
    <property type="entry name" value="VioB/RebD_dom"/>
</dbReference>
<protein>
    <submittedName>
        <fullName evidence="2">Ferritin-like protein</fullName>
    </submittedName>
</protein>
<proteinExistence type="predicted"/>
<sequence>MLRKPPPSEPPPITDIETLRDKLQDAIQLEFTTIPAYLSGWYSVKNRRDDKFQDFAEAIQWIVVTEMRHMSIACNILIAFGGTPEIAKRAPVYPCAIPDMDQSGLVHLMGYGSDFVKLGLFIEKPASPPPCLKVRGGVDRNRLPGGIPRLVDPYPSIGAFYSALITALDGGIPNIEQYLDPQSLPRQYIRFGGQDYIGVDSVKQAVALMHDIIDEGEGSDNQDGHYDLFDENGDLSHFYSFAALKNEQGYTPGDDPCKPSGPALTRLPKPGDVVNIPSDPMMCKYTDYPDAWKAADAFNQFYARIVDDLDTGFKSHPHQIDSAIGRMHQLEALADKVLAQKLAGDTFAAPTFELKPYRTEPPQLPKR</sequence>
<dbReference type="RefSeq" id="WP_390317875.1">
    <property type="nucleotide sequence ID" value="NZ_JBHSPB010000011.1"/>
</dbReference>
<dbReference type="SUPFAM" id="SSF47240">
    <property type="entry name" value="Ferritin-like"/>
    <property type="match status" value="1"/>
</dbReference>